<evidence type="ECO:0000256" key="3">
    <source>
        <dbReference type="ARBA" id="ARBA00022801"/>
    </source>
</evidence>
<evidence type="ECO:0000256" key="5">
    <source>
        <dbReference type="ARBA" id="ARBA00022840"/>
    </source>
</evidence>
<dbReference type="InterPro" id="IPR050534">
    <property type="entry name" value="Coronavir_polyprotein_1ab"/>
</dbReference>
<keyword evidence="4" id="KW-0347">Helicase</keyword>
<proteinExistence type="inferred from homology"/>
<protein>
    <submittedName>
        <fullName evidence="9">Uncharacterized protein</fullName>
    </submittedName>
</protein>
<comment type="similarity">
    <text evidence="1">Belongs to the DNA2/NAM7 helicase family.</text>
</comment>
<dbReference type="PANTHER" id="PTHR43788">
    <property type="entry name" value="DNA2/NAM7 HELICASE FAMILY MEMBER"/>
    <property type="match status" value="1"/>
</dbReference>
<name>A0A1X7REP2_ZYMT9</name>
<feature type="compositionally biased region" description="Basic and acidic residues" evidence="6">
    <location>
        <begin position="1223"/>
        <end position="1252"/>
    </location>
</feature>
<feature type="domain" description="DNA2/NAM7 helicase-like C-terminal" evidence="8">
    <location>
        <begin position="1466"/>
        <end position="1676"/>
    </location>
</feature>
<dbReference type="EMBL" id="LT853692">
    <property type="protein sequence ID" value="SMQ45477.1"/>
    <property type="molecule type" value="Genomic_DNA"/>
</dbReference>
<feature type="domain" description="DNA2/NAM7 helicase helicase" evidence="7">
    <location>
        <begin position="1028"/>
        <end position="1450"/>
    </location>
</feature>
<organism evidence="9 10">
    <name type="scientific">Zymoseptoria tritici (strain ST99CH_3D7)</name>
    <dbReference type="NCBI Taxonomy" id="1276538"/>
    <lineage>
        <taxon>Eukaryota</taxon>
        <taxon>Fungi</taxon>
        <taxon>Dikarya</taxon>
        <taxon>Ascomycota</taxon>
        <taxon>Pezizomycotina</taxon>
        <taxon>Dothideomycetes</taxon>
        <taxon>Dothideomycetidae</taxon>
        <taxon>Mycosphaerellales</taxon>
        <taxon>Mycosphaerellaceae</taxon>
        <taxon>Zymoseptoria</taxon>
    </lineage>
</organism>
<keyword evidence="3" id="KW-0378">Hydrolase</keyword>
<dbReference type="InterPro" id="IPR041679">
    <property type="entry name" value="DNA2/NAM7-like_C"/>
</dbReference>
<dbReference type="GO" id="GO:0016787">
    <property type="term" value="F:hydrolase activity"/>
    <property type="evidence" value="ECO:0007669"/>
    <property type="project" value="UniProtKB-KW"/>
</dbReference>
<dbReference type="PANTHER" id="PTHR43788:SF8">
    <property type="entry name" value="DNA-BINDING PROTEIN SMUBP-2"/>
    <property type="match status" value="1"/>
</dbReference>
<dbReference type="STRING" id="1276538.A0A1X7REP2"/>
<reference evidence="9 10" key="1">
    <citation type="submission" date="2016-06" db="EMBL/GenBank/DDBJ databases">
        <authorList>
            <person name="Kjaerup R.B."/>
            <person name="Dalgaard T.S."/>
            <person name="Juul-Madsen H.R."/>
        </authorList>
    </citation>
    <scope>NUCLEOTIDE SEQUENCE [LARGE SCALE GENOMIC DNA]</scope>
</reference>
<feature type="compositionally biased region" description="Polar residues" evidence="6">
    <location>
        <begin position="1258"/>
        <end position="1271"/>
    </location>
</feature>
<feature type="region of interest" description="Disordered" evidence="6">
    <location>
        <begin position="1178"/>
        <end position="1271"/>
    </location>
</feature>
<dbReference type="Proteomes" id="UP000215127">
    <property type="component" value="Chromosome 1"/>
</dbReference>
<evidence type="ECO:0000256" key="2">
    <source>
        <dbReference type="ARBA" id="ARBA00022741"/>
    </source>
</evidence>
<dbReference type="SUPFAM" id="SSF52540">
    <property type="entry name" value="P-loop containing nucleoside triphosphate hydrolases"/>
    <property type="match status" value="1"/>
</dbReference>
<evidence type="ECO:0000256" key="6">
    <source>
        <dbReference type="SAM" id="MobiDB-lite"/>
    </source>
</evidence>
<feature type="region of interest" description="Disordered" evidence="6">
    <location>
        <begin position="1738"/>
        <end position="1825"/>
    </location>
</feature>
<evidence type="ECO:0000259" key="7">
    <source>
        <dbReference type="Pfam" id="PF13086"/>
    </source>
</evidence>
<feature type="compositionally biased region" description="Polar residues" evidence="6">
    <location>
        <begin position="219"/>
        <end position="233"/>
    </location>
</feature>
<dbReference type="Pfam" id="PF13086">
    <property type="entry name" value="AAA_11"/>
    <property type="match status" value="1"/>
</dbReference>
<dbReference type="GO" id="GO:0043139">
    <property type="term" value="F:5'-3' DNA helicase activity"/>
    <property type="evidence" value="ECO:0007669"/>
    <property type="project" value="TreeGrafter"/>
</dbReference>
<dbReference type="InterPro" id="IPR027417">
    <property type="entry name" value="P-loop_NTPase"/>
</dbReference>
<evidence type="ECO:0000313" key="10">
    <source>
        <dbReference type="Proteomes" id="UP000215127"/>
    </source>
</evidence>
<feature type="compositionally biased region" description="Basic residues" evidence="6">
    <location>
        <begin position="77"/>
        <end position="98"/>
    </location>
</feature>
<accession>A0A1X7REP2</accession>
<keyword evidence="2" id="KW-0547">Nucleotide-binding</keyword>
<feature type="region of interest" description="Disordered" evidence="6">
    <location>
        <begin position="412"/>
        <end position="506"/>
    </location>
</feature>
<feature type="region of interest" description="Disordered" evidence="6">
    <location>
        <begin position="77"/>
        <end position="110"/>
    </location>
</feature>
<gene>
    <name evidence="9" type="ORF">ZT3D7_G621</name>
</gene>
<evidence type="ECO:0000256" key="1">
    <source>
        <dbReference type="ARBA" id="ARBA00007913"/>
    </source>
</evidence>
<dbReference type="Gene3D" id="3.40.50.300">
    <property type="entry name" value="P-loop containing nucleotide triphosphate hydrolases"/>
    <property type="match status" value="3"/>
</dbReference>
<feature type="compositionally biased region" description="Basic and acidic residues" evidence="6">
    <location>
        <begin position="1178"/>
        <end position="1205"/>
    </location>
</feature>
<dbReference type="Pfam" id="PF13087">
    <property type="entry name" value="AAA_12"/>
    <property type="match status" value="1"/>
</dbReference>
<dbReference type="GO" id="GO:0005524">
    <property type="term" value="F:ATP binding"/>
    <property type="evidence" value="ECO:0007669"/>
    <property type="project" value="UniProtKB-KW"/>
</dbReference>
<keyword evidence="10" id="KW-1185">Reference proteome</keyword>
<evidence type="ECO:0000256" key="4">
    <source>
        <dbReference type="ARBA" id="ARBA00022806"/>
    </source>
</evidence>
<evidence type="ECO:0000259" key="8">
    <source>
        <dbReference type="Pfam" id="PF13087"/>
    </source>
</evidence>
<feature type="region of interest" description="Disordered" evidence="6">
    <location>
        <begin position="189"/>
        <end position="240"/>
    </location>
</feature>
<keyword evidence="5" id="KW-0067">ATP-binding</keyword>
<evidence type="ECO:0000313" key="9">
    <source>
        <dbReference type="EMBL" id="SMQ45477.1"/>
    </source>
</evidence>
<sequence>MDNAYQLVTRWPRRKASEKETDTTTPIKVNAVTEKKKQPLFDAELIEVSHPSAIFCKIMDPGMTDIEFTEADGILMRSKRLPSPSRRRRISKQRKSRGRSTSSSSTDDTDGDFPPAIVYKYYVTMSAAALARASRTTPVTHNVLDSPTAIPDIMPTGSKCREFIFVSDGSGNWITRDVTPLVHQFGTAADTASQNTQKKNEPASEDTVNTPDDHEQPQAAPTEQPTRASSPVISSDKAPDSEIKTLEQLHQANPTWKLVRIHFQHIEHQDTLLKWVYTFYDADKSGAARFVEEPGSDALPLQDLLEASQHLTSGAFGVDFTQLSPALSNYLINVRNIQDGFARQILSHTITCQVADEWDLHIIYTALPEETRIEEFGAAADVVDYLATNFDHLNKTLDEQATLELDEAFAHGPRDMPSLSDIDSTLSDGDAGSQAHEQHAYGATSDEAAPPPSPQSAGQHPDSPHRPSTPPPADSQPDHASSRSSSPPPPAEDSSDQFFDTPAPDANEERDMYFTHLSHVKETPGGGEVTKDTFLATLYQPGPRDDNDWVRIETGGQGYGIKVIEPSTVPCVIDFDNGDNRNPDGLAVEGYFNAWDVAPSVKLRMALSSKHVPGTSYVAQAHINVPFTGARALTEVTMNIKKGDHFMEITIKGICNGAFIVDGMRSLLDHYPRFSDDDKRIFDFYYGMTQDDFKPIPVELRLHQCRQKPDKDGPQKELMLTPFLQTLFNNCKYTAEPGTFVPKIWDSQPYRPFRTVNNKLVTQHGAMYSAGDLMLSNRNFPAPMMPFRAADSFQDLDEWRTKKTFGFHFEYAEDLSRLAEFCAVPHELTLFHIENKVVAAIKYGNFKSLQGDDDVKIRIANGTIVELEWEGRSGGHVQKATGVVFSNNVWLGQCDMAIALIDRDTASFGSSKADTSDGEQKGQSKAFKDLTDATEEQQDKYFTRKTYKVTLNIKPNETVIKQQIHTLNCMASEDCKDWHKIILNQQPFDLPTVDPCAAPADFSLEATEKHNALVEQAYQTVLAFRDWNTEQLAALQALRSNPGPLVLVTGPAGTGKTTLMTITAWFFYEIGCHVVIDAPAHTNVEDFVNRLTAEFPALKPLRLVPKSSEASLTTLFTPHGQDETLPDDEEHSAMYQDILQVLGAPKKKYIGTLAYQLEQQLLSALDNPENKYEFRYFQPAEKDDDSRIGPDAEINEPKKANHDPSEAEAQVEDEHNASYSKATSDEDKWYEDRDAARRQYEMDQDSQREEPAKAPLPNLTQVRESPDSSTEVPLPPGWVCKLYTTTLAGTKTDTLYFISPEGKLFTTHPSEETEESVKSKMRDLFVELRGFRDRRRKTPMNEWKNLSGATDLLAIKCFKYAFKLFKKWLTAHSRLVCGTSASTNNKDMRTVFAAGKMGAKKSIGVVVIKDESAKDTEANSLGSIAACSYRKLVRQVWMCGDELQLIPTVTGQVGKYMVNMFRADVARSFFARLIAQRHPHTRLVKQNRMAEVIARLPNLIMYRGLLETADDRKKPLEQDIPGLAARLCKNYHEFANTELDLTDDHVRCHGFIVNGEVHKNPRTMSRLNPEQMSFTIDRLVPIMQEQFGRDTRDECLIITGYGETVTFAESLIYQLRKQSNLPRSHYPNVQTIDSSQGTEYKWVVFVATAQDANVIPDIGFLHLNYRINVAATRSSDVFTFVAGPLAGFLKEKVKLNSTTGQFGSMLCAISLWMDQKRCLWKVDQPSYDLSTLPRHMKEEAKPPRIAPAPAAGANDGWGDEASAPAAAATEDGPESGFAPEPTATGTTENWEDAGANAADGSWNPVAESDVQLSAAEQKARADAGW</sequence>
<dbReference type="InterPro" id="IPR041677">
    <property type="entry name" value="DNA2/NAM7_AAA_11"/>
</dbReference>